<evidence type="ECO:0000256" key="2">
    <source>
        <dbReference type="ARBA" id="ARBA00023015"/>
    </source>
</evidence>
<name>A0A9E7JE07_9LILI</name>
<keyword evidence="10" id="KW-1185">Reference proteome</keyword>
<dbReference type="InterPro" id="IPR016177">
    <property type="entry name" value="DNA-bd_dom_sf"/>
</dbReference>
<evidence type="ECO:0000256" key="5">
    <source>
        <dbReference type="ARBA" id="ARBA00023163"/>
    </source>
</evidence>
<comment type="subcellular location">
    <subcellularLocation>
        <location evidence="1">Nucleus</location>
    </subcellularLocation>
</comment>
<evidence type="ECO:0000313" key="10">
    <source>
        <dbReference type="Proteomes" id="UP001055439"/>
    </source>
</evidence>
<keyword evidence="3" id="KW-0238">DNA-binding</keyword>
<dbReference type="PROSITE" id="PS51032">
    <property type="entry name" value="AP2_ERF"/>
    <property type="match status" value="1"/>
</dbReference>
<evidence type="ECO:0000256" key="1">
    <source>
        <dbReference type="ARBA" id="ARBA00004123"/>
    </source>
</evidence>
<dbReference type="Gene3D" id="3.30.730.10">
    <property type="entry name" value="AP2/ERF domain"/>
    <property type="match status" value="1"/>
</dbReference>
<dbReference type="InterPro" id="IPR036955">
    <property type="entry name" value="AP2/ERF_dom_sf"/>
</dbReference>
<feature type="domain" description="AP2/ERF" evidence="8">
    <location>
        <begin position="36"/>
        <end position="74"/>
    </location>
</feature>
<evidence type="ECO:0000256" key="7">
    <source>
        <dbReference type="ARBA" id="ARBA00024343"/>
    </source>
</evidence>
<evidence type="ECO:0000256" key="4">
    <source>
        <dbReference type="ARBA" id="ARBA00023159"/>
    </source>
</evidence>
<keyword evidence="2" id="KW-0805">Transcription regulation</keyword>
<dbReference type="SUPFAM" id="SSF54171">
    <property type="entry name" value="DNA-binding domain"/>
    <property type="match status" value="1"/>
</dbReference>
<accession>A0A9E7JE07</accession>
<evidence type="ECO:0000259" key="8">
    <source>
        <dbReference type="PROSITE" id="PS51032"/>
    </source>
</evidence>
<dbReference type="InterPro" id="IPR001471">
    <property type="entry name" value="AP2/ERF_dom"/>
</dbReference>
<dbReference type="SMART" id="SM00380">
    <property type="entry name" value="AP2"/>
    <property type="match status" value="1"/>
</dbReference>
<dbReference type="GO" id="GO:0003677">
    <property type="term" value="F:DNA binding"/>
    <property type="evidence" value="ECO:0007669"/>
    <property type="project" value="UniProtKB-KW"/>
</dbReference>
<dbReference type="GO" id="GO:0005634">
    <property type="term" value="C:nucleus"/>
    <property type="evidence" value="ECO:0007669"/>
    <property type="project" value="UniProtKB-SubCell"/>
</dbReference>
<keyword evidence="5" id="KW-0804">Transcription</keyword>
<dbReference type="Proteomes" id="UP001055439">
    <property type="component" value="Chromosome 10"/>
</dbReference>
<dbReference type="PANTHER" id="PTHR31985">
    <property type="entry name" value="ETHYLENE-RESPONSIVE TRANSCRIPTION FACTOR ERF042-RELATED"/>
    <property type="match status" value="1"/>
</dbReference>
<organism evidence="9 10">
    <name type="scientific">Musa troglodytarum</name>
    <name type="common">fe'i banana</name>
    <dbReference type="NCBI Taxonomy" id="320322"/>
    <lineage>
        <taxon>Eukaryota</taxon>
        <taxon>Viridiplantae</taxon>
        <taxon>Streptophyta</taxon>
        <taxon>Embryophyta</taxon>
        <taxon>Tracheophyta</taxon>
        <taxon>Spermatophyta</taxon>
        <taxon>Magnoliopsida</taxon>
        <taxon>Liliopsida</taxon>
        <taxon>Zingiberales</taxon>
        <taxon>Musaceae</taxon>
        <taxon>Musa</taxon>
    </lineage>
</organism>
<evidence type="ECO:0000256" key="3">
    <source>
        <dbReference type="ARBA" id="ARBA00023125"/>
    </source>
</evidence>
<proteinExistence type="inferred from homology"/>
<dbReference type="EMBL" id="CP097503">
    <property type="protein sequence ID" value="URD77147.1"/>
    <property type="molecule type" value="Genomic_DNA"/>
</dbReference>
<gene>
    <name evidence="9" type="ORF">MUK42_33234</name>
</gene>
<reference evidence="9" key="1">
    <citation type="submission" date="2022-05" db="EMBL/GenBank/DDBJ databases">
        <title>The Musa troglodytarum L. genome provides insights into the mechanism of non-climacteric behaviour and enrichment of carotenoids.</title>
        <authorList>
            <person name="Wang J."/>
        </authorList>
    </citation>
    <scope>NUCLEOTIDE SEQUENCE</scope>
    <source>
        <tissue evidence="9">Leaf</tissue>
    </source>
</reference>
<comment type="similarity">
    <text evidence="7">Belongs to the AP2/ERF transcription factor family. ERF subfamily.</text>
</comment>
<keyword evidence="6" id="KW-0539">Nucleus</keyword>
<sequence length="159" mass="17507">MLIYFDTDEVAIVDDDEIQAGDDGQVGLLGGGGAVPNSRERLWLGSYPTAEQAARAYDAAVYCLRDPGSAFNFPDQPPDIPAAEKLSKEEIRAAASLFAHKRRQRGEDGGGRGARGPWLSQQTMSCRWTTRAQKQCNHQRGGIRRRLGLLLLLFAMIFI</sequence>
<keyword evidence="4" id="KW-0010">Activator</keyword>
<dbReference type="AlphaFoldDB" id="A0A9E7JE07"/>
<dbReference type="OrthoDB" id="1918918at2759"/>
<dbReference type="GO" id="GO:0003700">
    <property type="term" value="F:DNA-binding transcription factor activity"/>
    <property type="evidence" value="ECO:0007669"/>
    <property type="project" value="InterPro"/>
</dbReference>
<dbReference type="InterPro" id="IPR051032">
    <property type="entry name" value="AP2/ERF_TF_ERF_subfamily"/>
</dbReference>
<evidence type="ECO:0000256" key="6">
    <source>
        <dbReference type="ARBA" id="ARBA00023242"/>
    </source>
</evidence>
<protein>
    <recommendedName>
        <fullName evidence="8">AP2/ERF domain-containing protein</fullName>
    </recommendedName>
</protein>
<dbReference type="PANTHER" id="PTHR31985:SF111">
    <property type="entry name" value="ETHYLENE-RESPONSIVE TRANSCRIPTION FACTOR ERF021"/>
    <property type="match status" value="1"/>
</dbReference>
<evidence type="ECO:0000313" key="9">
    <source>
        <dbReference type="EMBL" id="URD77147.1"/>
    </source>
</evidence>